<dbReference type="OrthoDB" id="2516125at2759"/>
<dbReference type="InterPro" id="IPR057670">
    <property type="entry name" value="SH3_retrovirus"/>
</dbReference>
<evidence type="ECO:0000313" key="2">
    <source>
        <dbReference type="EMBL" id="MBW0464052.1"/>
    </source>
</evidence>
<sequence>MNQENLLKSYWEDIVSMAVLLLNLYPTASRTNQSPQFLWTNTLLKLERLRTFGFREVIHNLKQQYKVKMEPPGQPGILIGYNNINTDYDIVQRSDSKVSVTHHATFNKNVFPILPSKIENSFSP</sequence>
<keyword evidence="3" id="KW-1185">Reference proteome</keyword>
<gene>
    <name evidence="2" type="ORF">O181_003767</name>
</gene>
<accession>A0A9Q3GF66</accession>
<name>A0A9Q3GF66_9BASI</name>
<evidence type="ECO:0000313" key="3">
    <source>
        <dbReference type="Proteomes" id="UP000765509"/>
    </source>
</evidence>
<reference evidence="2" key="1">
    <citation type="submission" date="2021-03" db="EMBL/GenBank/DDBJ databases">
        <title>Draft genome sequence of rust myrtle Austropuccinia psidii MF-1, a brazilian biotype.</title>
        <authorList>
            <person name="Quecine M.C."/>
            <person name="Pachon D.M.R."/>
            <person name="Bonatelli M.L."/>
            <person name="Correr F.H."/>
            <person name="Franceschini L.M."/>
            <person name="Leite T.F."/>
            <person name="Margarido G.R.A."/>
            <person name="Almeida C.A."/>
            <person name="Ferrarezi J.A."/>
            <person name="Labate C.A."/>
        </authorList>
    </citation>
    <scope>NUCLEOTIDE SEQUENCE</scope>
    <source>
        <strain evidence="2">MF-1</strain>
    </source>
</reference>
<dbReference type="EMBL" id="AVOT02000689">
    <property type="protein sequence ID" value="MBW0464052.1"/>
    <property type="molecule type" value="Genomic_DNA"/>
</dbReference>
<proteinExistence type="predicted"/>
<dbReference type="AlphaFoldDB" id="A0A9Q3GF66"/>
<evidence type="ECO:0000259" key="1">
    <source>
        <dbReference type="Pfam" id="PF25597"/>
    </source>
</evidence>
<comment type="caution">
    <text evidence="2">The sequence shown here is derived from an EMBL/GenBank/DDBJ whole genome shotgun (WGS) entry which is preliminary data.</text>
</comment>
<dbReference type="Pfam" id="PF25597">
    <property type="entry name" value="SH3_retrovirus"/>
    <property type="match status" value="1"/>
</dbReference>
<organism evidence="2 3">
    <name type="scientific">Austropuccinia psidii MF-1</name>
    <dbReference type="NCBI Taxonomy" id="1389203"/>
    <lineage>
        <taxon>Eukaryota</taxon>
        <taxon>Fungi</taxon>
        <taxon>Dikarya</taxon>
        <taxon>Basidiomycota</taxon>
        <taxon>Pucciniomycotina</taxon>
        <taxon>Pucciniomycetes</taxon>
        <taxon>Pucciniales</taxon>
        <taxon>Sphaerophragmiaceae</taxon>
        <taxon>Austropuccinia</taxon>
    </lineage>
</organism>
<feature type="domain" description="Retroviral polymerase SH3-like" evidence="1">
    <location>
        <begin position="59"/>
        <end position="114"/>
    </location>
</feature>
<protein>
    <recommendedName>
        <fullName evidence="1">Retroviral polymerase SH3-like domain-containing protein</fullName>
    </recommendedName>
</protein>
<dbReference type="Proteomes" id="UP000765509">
    <property type="component" value="Unassembled WGS sequence"/>
</dbReference>